<feature type="compositionally biased region" description="Low complexity" evidence="1">
    <location>
        <begin position="404"/>
        <end position="459"/>
    </location>
</feature>
<feature type="compositionally biased region" description="Low complexity" evidence="1">
    <location>
        <begin position="107"/>
        <end position="119"/>
    </location>
</feature>
<name>A0AAN6S626_9PEZI</name>
<proteinExistence type="predicted"/>
<feature type="region of interest" description="Disordered" evidence="1">
    <location>
        <begin position="1"/>
        <end position="64"/>
    </location>
</feature>
<feature type="region of interest" description="Disordered" evidence="1">
    <location>
        <begin position="85"/>
        <end position="257"/>
    </location>
</feature>
<dbReference type="Proteomes" id="UP001303473">
    <property type="component" value="Unassembled WGS sequence"/>
</dbReference>
<accession>A0AAN6S626</accession>
<feature type="compositionally biased region" description="Polar residues" evidence="1">
    <location>
        <begin position="174"/>
        <end position="183"/>
    </location>
</feature>
<feature type="compositionally biased region" description="Basic residues" evidence="1">
    <location>
        <begin position="361"/>
        <end position="370"/>
    </location>
</feature>
<gene>
    <name evidence="2" type="ORF">QBC46DRAFT_448817</name>
</gene>
<reference evidence="3" key="1">
    <citation type="journal article" date="2023" name="Mol. Phylogenet. Evol.">
        <title>Genome-scale phylogeny and comparative genomics of the fungal order Sordariales.</title>
        <authorList>
            <person name="Hensen N."/>
            <person name="Bonometti L."/>
            <person name="Westerberg I."/>
            <person name="Brannstrom I.O."/>
            <person name="Guillou S."/>
            <person name="Cros-Aarteil S."/>
            <person name="Calhoun S."/>
            <person name="Haridas S."/>
            <person name="Kuo A."/>
            <person name="Mondo S."/>
            <person name="Pangilinan J."/>
            <person name="Riley R."/>
            <person name="LaButti K."/>
            <person name="Andreopoulos B."/>
            <person name="Lipzen A."/>
            <person name="Chen C."/>
            <person name="Yan M."/>
            <person name="Daum C."/>
            <person name="Ng V."/>
            <person name="Clum A."/>
            <person name="Steindorff A."/>
            <person name="Ohm R.A."/>
            <person name="Martin F."/>
            <person name="Silar P."/>
            <person name="Natvig D.O."/>
            <person name="Lalanne C."/>
            <person name="Gautier V."/>
            <person name="Ament-Velasquez S.L."/>
            <person name="Kruys A."/>
            <person name="Hutchinson M.I."/>
            <person name="Powell A.J."/>
            <person name="Barry K."/>
            <person name="Miller A.N."/>
            <person name="Grigoriev I.V."/>
            <person name="Debuchy R."/>
            <person name="Gladieux P."/>
            <person name="Hiltunen Thoren M."/>
            <person name="Johannesson H."/>
        </authorList>
    </citation>
    <scope>NUCLEOTIDE SEQUENCE [LARGE SCALE GENOMIC DNA]</scope>
    <source>
        <strain evidence="3">CBS 340.73</strain>
    </source>
</reference>
<evidence type="ECO:0000313" key="2">
    <source>
        <dbReference type="EMBL" id="KAK3941373.1"/>
    </source>
</evidence>
<dbReference type="AlphaFoldDB" id="A0AAN6S626"/>
<feature type="compositionally biased region" description="Acidic residues" evidence="1">
    <location>
        <begin position="272"/>
        <end position="283"/>
    </location>
</feature>
<comment type="caution">
    <text evidence="2">The sequence shown here is derived from an EMBL/GenBank/DDBJ whole genome shotgun (WGS) entry which is preliminary data.</text>
</comment>
<feature type="compositionally biased region" description="Basic and acidic residues" evidence="1">
    <location>
        <begin position="462"/>
        <end position="472"/>
    </location>
</feature>
<protein>
    <submittedName>
        <fullName evidence="2">Uncharacterized protein</fullName>
    </submittedName>
</protein>
<evidence type="ECO:0000256" key="1">
    <source>
        <dbReference type="SAM" id="MobiDB-lite"/>
    </source>
</evidence>
<organism evidence="2 3">
    <name type="scientific">Diplogelasinospora grovesii</name>
    <dbReference type="NCBI Taxonomy" id="303347"/>
    <lineage>
        <taxon>Eukaryota</taxon>
        <taxon>Fungi</taxon>
        <taxon>Dikarya</taxon>
        <taxon>Ascomycota</taxon>
        <taxon>Pezizomycotina</taxon>
        <taxon>Sordariomycetes</taxon>
        <taxon>Sordariomycetidae</taxon>
        <taxon>Sordariales</taxon>
        <taxon>Diplogelasinosporaceae</taxon>
        <taxon>Diplogelasinospora</taxon>
    </lineage>
</organism>
<evidence type="ECO:0000313" key="3">
    <source>
        <dbReference type="Proteomes" id="UP001303473"/>
    </source>
</evidence>
<dbReference type="EMBL" id="MU853784">
    <property type="protein sequence ID" value="KAK3941373.1"/>
    <property type="molecule type" value="Genomic_DNA"/>
</dbReference>
<feature type="compositionally biased region" description="Low complexity" evidence="1">
    <location>
        <begin position="139"/>
        <end position="158"/>
    </location>
</feature>
<feature type="region of interest" description="Disordered" evidence="1">
    <location>
        <begin position="272"/>
        <end position="472"/>
    </location>
</feature>
<sequence length="472" mass="51119">MAQVEARGYSNQIRNLVRQLHRQQHDDQSEQQAGPQGPEREGYTLLPQTPQQRPPSPVAAAPLVIADGEGFDGIGYYKEICLPQQPQQPSVANDEGGRRNAVDLGRPTSTSTPTSSSTSHSVPNQRLRSSRRTDRTPLSAISERSEPSSSSSPRAAAADDQAETMSALFRRQPRQLQHTQNLQVLVPTTDDDDGPSPLPSPSAPLMGDNSTRPEPSGTGIMRQPGSPDRGWEHRKNDGTIAYSCRRRRRTSDPPEVMYRSAQAEFVMNDILDESSEFDDEDPCSDPGAIIRKPSSPQPTQTQTHPEGDVQWQPLTMPNLALHNELTRNSPGPVSWGCAKGNNNNNNTAGSMGGVIKPYNYRNRREKKKLQRWPDADDAPTFHVSLPGSALSPAHPDTDTDRDTPQATTTTRTTTRDTNSPSSAPNTARSTPSSSSSSSRAAASSTTTTTSAAAAAGSNAKKARAERYPAKSK</sequence>
<keyword evidence="3" id="KW-1185">Reference proteome</keyword>